<evidence type="ECO:0000259" key="1">
    <source>
        <dbReference type="Pfam" id="PF01471"/>
    </source>
</evidence>
<gene>
    <name evidence="2" type="ORF">SAMN02799620_00804</name>
</gene>
<dbReference type="InterPro" id="IPR036365">
    <property type="entry name" value="PGBD-like_sf"/>
</dbReference>
<dbReference type="Pfam" id="PF01471">
    <property type="entry name" value="PG_binding_1"/>
    <property type="match status" value="1"/>
</dbReference>
<dbReference type="AlphaFoldDB" id="A0A1G4VFR2"/>
<accession>A0A1G4VFR2</accession>
<name>A0A1G4VFR2_9MYCO</name>
<dbReference type="SUPFAM" id="SSF47090">
    <property type="entry name" value="PGBD-like"/>
    <property type="match status" value="1"/>
</dbReference>
<dbReference type="SUPFAM" id="SSF53955">
    <property type="entry name" value="Lysozyme-like"/>
    <property type="match status" value="1"/>
</dbReference>
<dbReference type="EMBL" id="FMUB01000002">
    <property type="protein sequence ID" value="SCX06054.1"/>
    <property type="molecule type" value="Genomic_DNA"/>
</dbReference>
<dbReference type="RefSeq" id="WP_235632694.1">
    <property type="nucleotide sequence ID" value="NZ_FMUB01000002.1"/>
</dbReference>
<dbReference type="Gene3D" id="1.10.101.10">
    <property type="entry name" value="PGBD-like superfamily/PGBD"/>
    <property type="match status" value="1"/>
</dbReference>
<organism evidence="2 3">
    <name type="scientific">Mycolicibacterium fluoranthenivorans</name>
    <dbReference type="NCBI Taxonomy" id="258505"/>
    <lineage>
        <taxon>Bacteria</taxon>
        <taxon>Bacillati</taxon>
        <taxon>Actinomycetota</taxon>
        <taxon>Actinomycetes</taxon>
        <taxon>Mycobacteriales</taxon>
        <taxon>Mycobacteriaceae</taxon>
        <taxon>Mycolicibacterium</taxon>
    </lineage>
</organism>
<sequence length="573" mass="61284">MTVTRANVEATKAYIRPRLGDTYVYGGALSPTNVKQGTDCSEAVQTVCEMALGRYVPGRQAEGATTESYRYIDIGGVGPFGTIRVARPQDIPANAAVKIALHHGPGGGANSHMWCEIDGMRVESGGSKGLVTQPSALAIDNPYATAWCYLPGPIVEDGTPVAPEVVILGRNYEAYGDRVRQLQVALNAAGAGLDADGEFGPRTEQAVMAYQRGHGLEVDGVAGPATLGALGLKFGAGTPVSTAPADAIALLRRVMTPTEMSNAVLSGYLPHLAEATRAAQINTLNRAAAWYSQLGHESAGLRYMAEIQTNGPGWSDDRRIYRGRGPIQLTWSSNYRKFGQWCAAQGYVTDPELFVKQPELVEQPRWGFLAASWYWLNAGPRPGQINAFADAGDILAVSRCVNGWVDDEMPIGWADRRTRYLNCMAIGDQLLALAQPTTPTDPIEELLMSDETTDSWSLFAEPVEPAIPYKNMVKAIDAREHERDTKEDAAAGSTAAMAKILRAAAGQGKFRDPESIARARRILVKLAIDNPTVLTFLGTTAAAGDATARSVIEQIQAANPAVLTAAINSQKGI</sequence>
<protein>
    <submittedName>
        <fullName evidence="2">Predicted chitinase</fullName>
    </submittedName>
</protein>
<dbReference type="InterPro" id="IPR036366">
    <property type="entry name" value="PGBDSf"/>
</dbReference>
<evidence type="ECO:0000313" key="3">
    <source>
        <dbReference type="Proteomes" id="UP000199707"/>
    </source>
</evidence>
<dbReference type="Proteomes" id="UP000199707">
    <property type="component" value="Unassembled WGS sequence"/>
</dbReference>
<dbReference type="Gene3D" id="1.10.530.10">
    <property type="match status" value="1"/>
</dbReference>
<reference evidence="3" key="1">
    <citation type="submission" date="2016-10" db="EMBL/GenBank/DDBJ databases">
        <authorList>
            <person name="Varghese N."/>
            <person name="Submissions S."/>
        </authorList>
    </citation>
    <scope>NUCLEOTIDE SEQUENCE [LARGE SCALE GENOMIC DNA]</scope>
    <source>
        <strain evidence="3">UNC267MFSha1.1M11</strain>
    </source>
</reference>
<evidence type="ECO:0000313" key="2">
    <source>
        <dbReference type="EMBL" id="SCX06054.1"/>
    </source>
</evidence>
<feature type="domain" description="Peptidoglycan binding-like" evidence="1">
    <location>
        <begin position="176"/>
        <end position="230"/>
    </location>
</feature>
<proteinExistence type="predicted"/>
<dbReference type="InterPro" id="IPR023346">
    <property type="entry name" value="Lysozyme-like_dom_sf"/>
</dbReference>
<dbReference type="STRING" id="1502745.SAMN02799620_00804"/>
<dbReference type="InterPro" id="IPR002477">
    <property type="entry name" value="Peptidoglycan-bd-like"/>
</dbReference>